<organism evidence="5 6">
    <name type="scientific">Coemansia erecta</name>
    <dbReference type="NCBI Taxonomy" id="147472"/>
    <lineage>
        <taxon>Eukaryota</taxon>
        <taxon>Fungi</taxon>
        <taxon>Fungi incertae sedis</taxon>
        <taxon>Zoopagomycota</taxon>
        <taxon>Kickxellomycotina</taxon>
        <taxon>Kickxellomycetes</taxon>
        <taxon>Kickxellales</taxon>
        <taxon>Kickxellaceae</taxon>
        <taxon>Coemansia</taxon>
    </lineage>
</organism>
<comment type="similarity">
    <text evidence="1">Belongs to the eukaryotic ribosomal protein eS6 family.</text>
</comment>
<comment type="caution">
    <text evidence="5">The sequence shown here is derived from an EMBL/GenBank/DDBJ whole genome shotgun (WGS) entry which is preliminary data.</text>
</comment>
<keyword evidence="6" id="KW-1185">Reference proteome</keyword>
<evidence type="ECO:0000256" key="4">
    <source>
        <dbReference type="SAM" id="MobiDB-lite"/>
    </source>
</evidence>
<keyword evidence="2 5" id="KW-0689">Ribosomal protein</keyword>
<dbReference type="GO" id="GO:0003735">
    <property type="term" value="F:structural constituent of ribosome"/>
    <property type="evidence" value="ECO:0007669"/>
    <property type="project" value="InterPro"/>
</dbReference>
<evidence type="ECO:0000256" key="3">
    <source>
        <dbReference type="ARBA" id="ARBA00023274"/>
    </source>
</evidence>
<sequence>MKGTHTPVAASTKKPMITDGRIGNGGVRRSNSLSEIVEDIRSFEVEGYEEFEQHAGNAFRRPLSFATPICMDSPDSFSTTSADSSTGISGLLNIANLANGCQKTIDIDDERRVRVFYDRRISEEVAGDSIGDEFKGYVFRITGGNDKQGFPMKQGILSNGRVRMLLSEGHSCYRARRTGERRRKSVRGCIVGSDLSVLSLAIVKQGEAQIPGLTDGFVPKRLGPKRANNIRKLFNLTKEDDVRKFVIRREVVPKNPSKKPYTKAPKIQRLVTPRTLMHKRRLVTLKKRQQEKSKEAAAEYAKLLAQRNKEHRERKEELRRRRSSASRNSASKQ</sequence>
<dbReference type="SMART" id="SM01405">
    <property type="entry name" value="Ribosomal_S6e"/>
    <property type="match status" value="1"/>
</dbReference>
<dbReference type="PROSITE" id="PS00578">
    <property type="entry name" value="RIBOSOMAL_S6E"/>
    <property type="match status" value="1"/>
</dbReference>
<evidence type="ECO:0000256" key="2">
    <source>
        <dbReference type="ARBA" id="ARBA00022980"/>
    </source>
</evidence>
<evidence type="ECO:0000313" key="6">
    <source>
        <dbReference type="Proteomes" id="UP001149813"/>
    </source>
</evidence>
<feature type="region of interest" description="Disordered" evidence="4">
    <location>
        <begin position="287"/>
        <end position="333"/>
    </location>
</feature>
<dbReference type="InterPro" id="IPR018282">
    <property type="entry name" value="Ribosomal_eS6_CS"/>
</dbReference>
<accession>A0A9W7XW75</accession>
<name>A0A9W7XW75_9FUNG</name>
<dbReference type="PANTHER" id="PTHR11502">
    <property type="entry name" value="40S RIBOSOMAL PROTEIN S6"/>
    <property type="match status" value="1"/>
</dbReference>
<dbReference type="GO" id="GO:0006412">
    <property type="term" value="P:translation"/>
    <property type="evidence" value="ECO:0007669"/>
    <property type="project" value="InterPro"/>
</dbReference>
<feature type="compositionally biased region" description="Basic and acidic residues" evidence="4">
    <location>
        <begin position="288"/>
        <end position="297"/>
    </location>
</feature>
<dbReference type="InterPro" id="IPR020924">
    <property type="entry name" value="Ribosomal_eS6_arc"/>
</dbReference>
<dbReference type="Pfam" id="PF01092">
    <property type="entry name" value="Ribosomal_S6e"/>
    <property type="match status" value="1"/>
</dbReference>
<dbReference type="GO" id="GO:0005840">
    <property type="term" value="C:ribosome"/>
    <property type="evidence" value="ECO:0007669"/>
    <property type="project" value="UniProtKB-KW"/>
</dbReference>
<reference evidence="5" key="1">
    <citation type="submission" date="2022-07" db="EMBL/GenBank/DDBJ databases">
        <title>Phylogenomic reconstructions and comparative analyses of Kickxellomycotina fungi.</title>
        <authorList>
            <person name="Reynolds N.K."/>
            <person name="Stajich J.E."/>
            <person name="Barry K."/>
            <person name="Grigoriev I.V."/>
            <person name="Crous P."/>
            <person name="Smith M.E."/>
        </authorList>
    </citation>
    <scope>NUCLEOTIDE SEQUENCE</scope>
    <source>
        <strain evidence="5">NBRC 32514</strain>
    </source>
</reference>
<dbReference type="GO" id="GO:1990904">
    <property type="term" value="C:ribonucleoprotein complex"/>
    <property type="evidence" value="ECO:0007669"/>
    <property type="project" value="UniProtKB-KW"/>
</dbReference>
<evidence type="ECO:0000256" key="1">
    <source>
        <dbReference type="ARBA" id="ARBA00009312"/>
    </source>
</evidence>
<feature type="compositionally biased region" description="Basic and acidic residues" evidence="4">
    <location>
        <begin position="307"/>
        <end position="319"/>
    </location>
</feature>
<dbReference type="Proteomes" id="UP001149813">
    <property type="component" value="Unassembled WGS sequence"/>
</dbReference>
<gene>
    <name evidence="5" type="primary">RPS6</name>
    <name evidence="5" type="ORF">LPJ53_003455</name>
</gene>
<proteinExistence type="inferred from homology"/>
<dbReference type="InterPro" id="IPR001377">
    <property type="entry name" value="Ribosomal_eS6"/>
</dbReference>
<dbReference type="AlphaFoldDB" id="A0A9W7XW75"/>
<dbReference type="OrthoDB" id="10260596at2759"/>
<dbReference type="EMBL" id="JANBOJ010000131">
    <property type="protein sequence ID" value="KAJ1722086.1"/>
    <property type="molecule type" value="Genomic_DNA"/>
</dbReference>
<keyword evidence="3" id="KW-0687">Ribonucleoprotein</keyword>
<protein>
    <submittedName>
        <fullName evidence="5">40S ribosomal protein S6</fullName>
    </submittedName>
</protein>
<feature type="region of interest" description="Disordered" evidence="4">
    <location>
        <begin position="1"/>
        <end position="25"/>
    </location>
</feature>
<dbReference type="Gene3D" id="1.20.5.2650">
    <property type="match status" value="1"/>
</dbReference>
<evidence type="ECO:0000313" key="5">
    <source>
        <dbReference type="EMBL" id="KAJ1722086.1"/>
    </source>
</evidence>
<dbReference type="HAMAP" id="MF_00512">
    <property type="entry name" value="Ribosomal_eS6"/>
    <property type="match status" value="1"/>
</dbReference>